<organism evidence="1 2">
    <name type="scientific">Microbacterium aurum</name>
    <dbReference type="NCBI Taxonomy" id="36805"/>
    <lineage>
        <taxon>Bacteria</taxon>
        <taxon>Bacillati</taxon>
        <taxon>Actinomycetota</taxon>
        <taxon>Actinomycetes</taxon>
        <taxon>Micrococcales</taxon>
        <taxon>Microbacteriaceae</taxon>
        <taxon>Microbacterium</taxon>
    </lineage>
</organism>
<sequence>MALDRDDRQTLAWCETERDAICFCATQLETPDFHAPMRESDGGVVGVEVQRRRWESGLDPRTGDPR</sequence>
<dbReference type="AlphaFoldDB" id="A0A1P8U5D0"/>
<name>A0A1P8U5D0_9MICO</name>
<dbReference type="EMBL" id="CP018762">
    <property type="protein sequence ID" value="APZ33306.1"/>
    <property type="molecule type" value="Genomic_DNA"/>
</dbReference>
<gene>
    <name evidence="1" type="ORF">BOH66_02635</name>
</gene>
<reference evidence="1 2" key="1">
    <citation type="submission" date="2016-12" db="EMBL/GenBank/DDBJ databases">
        <title>Complete genome sequence of Microbacterium aurum KACC 15219.</title>
        <authorList>
            <person name="Jung Y."/>
            <person name="Shin J.-H."/>
            <person name="Lee Y.-J."/>
            <person name="Yi H."/>
            <person name="Bahn Y.-S."/>
            <person name="Kim J.F."/>
            <person name="Lee D.-W."/>
        </authorList>
    </citation>
    <scope>NUCLEOTIDE SEQUENCE [LARGE SCALE GENOMIC DNA]</scope>
    <source>
        <strain evidence="1 2">KACC 15219</strain>
    </source>
</reference>
<protein>
    <submittedName>
        <fullName evidence="1">Uncharacterized protein</fullName>
    </submittedName>
</protein>
<dbReference type="Proteomes" id="UP000187185">
    <property type="component" value="Chromosome"/>
</dbReference>
<evidence type="ECO:0000313" key="1">
    <source>
        <dbReference type="EMBL" id="APZ33306.1"/>
    </source>
</evidence>
<keyword evidence="2" id="KW-1185">Reference proteome</keyword>
<proteinExistence type="predicted"/>
<dbReference type="KEGG" id="maur:BOH66_02635"/>
<evidence type="ECO:0000313" key="2">
    <source>
        <dbReference type="Proteomes" id="UP000187185"/>
    </source>
</evidence>
<accession>A0A1P8U5D0</accession>